<sequence length="37" mass="4065">MKGKPATNYAPKFQATANRGAYKNKTVLQPRGGKGWK</sequence>
<organism evidence="2">
    <name type="scientific">Peromfec virus RodF8_26</name>
    <dbReference type="NCBI Taxonomy" id="2929365"/>
    <lineage>
        <taxon>Viruses</taxon>
        <taxon>Monodnaviria</taxon>
        <taxon>Sangervirae</taxon>
        <taxon>Phixviricota</taxon>
        <taxon>Malgrandaviricetes</taxon>
        <taxon>Petitvirales</taxon>
        <taxon>Microviridae</taxon>
    </lineage>
</organism>
<proteinExistence type="predicted"/>
<name>A0A976R8T2_9VIRU</name>
<evidence type="ECO:0000313" key="2">
    <source>
        <dbReference type="EMBL" id="UPW41668.1"/>
    </source>
</evidence>
<accession>A0A976R8T2</accession>
<dbReference type="EMBL" id="OM869646">
    <property type="protein sequence ID" value="UPW41668.1"/>
    <property type="molecule type" value="Genomic_DNA"/>
</dbReference>
<feature type="region of interest" description="Disordered" evidence="1">
    <location>
        <begin position="1"/>
        <end position="37"/>
    </location>
</feature>
<evidence type="ECO:0000256" key="1">
    <source>
        <dbReference type="SAM" id="MobiDB-lite"/>
    </source>
</evidence>
<reference evidence="2" key="1">
    <citation type="submission" date="2022-02" db="EMBL/GenBank/DDBJ databases">
        <title>Towards deciphering the DNA virus diversity associated with rodent species in the families Cricetidae and Heteromyidae.</title>
        <authorList>
            <person name="Lund M."/>
            <person name="Larsen B.B."/>
            <person name="Gryseels S."/>
            <person name="Kraberger S."/>
            <person name="Rowsey D.M."/>
            <person name="Steger L."/>
            <person name="Yule K.M."/>
            <person name="Upham N.S."/>
            <person name="Worobey M."/>
            <person name="Van Doorslaer K."/>
            <person name="Varsani A."/>
        </authorList>
    </citation>
    <scope>NUCLEOTIDE SEQUENCE</scope>
    <source>
        <strain evidence="2">NeonRodF8_26</strain>
    </source>
</reference>
<protein>
    <submittedName>
        <fullName evidence="2">Uncharacterized protein</fullName>
    </submittedName>
</protein>